<protein>
    <submittedName>
        <fullName evidence="2">Porin</fullName>
    </submittedName>
</protein>
<feature type="domain" description="Porin" evidence="1">
    <location>
        <begin position="77"/>
        <end position="200"/>
    </location>
</feature>
<dbReference type="RefSeq" id="WP_187479042.1">
    <property type="nucleotide sequence ID" value="NZ_CP060697.1"/>
</dbReference>
<accession>A0A7G9L0D8</accession>
<dbReference type="Pfam" id="PF13609">
    <property type="entry name" value="Porin_4"/>
    <property type="match status" value="1"/>
</dbReference>
<dbReference type="AlphaFoldDB" id="A0A7G9L0D8"/>
<dbReference type="InterPro" id="IPR033900">
    <property type="entry name" value="Gram_neg_porin_domain"/>
</dbReference>
<dbReference type="InterPro" id="IPR023614">
    <property type="entry name" value="Porin_dom_sf"/>
</dbReference>
<dbReference type="GO" id="GO:0015288">
    <property type="term" value="F:porin activity"/>
    <property type="evidence" value="ECO:0007669"/>
    <property type="project" value="InterPro"/>
</dbReference>
<sequence length="227" mass="23414">MAGKIAVALGAAGILLTPALAVGKKRPPAVKVSLNPQFDFTPSSADPRLAAAFSGRTMSPSGFEFTPAASKGRPSQIRVAIRARSAATQQAAATGSASPVTALAPVSYNLGAAVGWRRFAVSGDVAKVNSAGSPVDSRESATVGVSYSLPRFTGRVAVSADRSEGTAAPALRQPDQYAVDVGGSYALTKRISVTGGVRYKVERDRIPAIKDDRVDSQAVYLGTAFKF</sequence>
<dbReference type="Proteomes" id="UP000515861">
    <property type="component" value="Chromosome"/>
</dbReference>
<organism evidence="2 3">
    <name type="scientific">Sphingomonas sabuli</name>
    <dbReference type="NCBI Taxonomy" id="2764186"/>
    <lineage>
        <taxon>Bacteria</taxon>
        <taxon>Pseudomonadati</taxon>
        <taxon>Pseudomonadota</taxon>
        <taxon>Alphaproteobacteria</taxon>
        <taxon>Sphingomonadales</taxon>
        <taxon>Sphingomonadaceae</taxon>
        <taxon>Sphingomonas</taxon>
    </lineage>
</organism>
<evidence type="ECO:0000313" key="2">
    <source>
        <dbReference type="EMBL" id="QNM82087.1"/>
    </source>
</evidence>
<name>A0A7G9L0D8_9SPHN</name>
<proteinExistence type="predicted"/>
<dbReference type="Gene3D" id="2.40.160.10">
    <property type="entry name" value="Porin"/>
    <property type="match status" value="1"/>
</dbReference>
<dbReference type="SUPFAM" id="SSF56935">
    <property type="entry name" value="Porins"/>
    <property type="match status" value="1"/>
</dbReference>
<evidence type="ECO:0000313" key="3">
    <source>
        <dbReference type="Proteomes" id="UP000515861"/>
    </source>
</evidence>
<reference evidence="2 3" key="1">
    <citation type="submission" date="2020-08" db="EMBL/GenBank/DDBJ databases">
        <title>Sphingomonas sp. sand1-3 16S ribosomal RNA gene Genome sequencing and assembly.</title>
        <authorList>
            <person name="Kang M."/>
        </authorList>
    </citation>
    <scope>NUCLEOTIDE SEQUENCE [LARGE SCALE GENOMIC DNA]</scope>
    <source>
        <strain evidence="3">sand1-3</strain>
    </source>
</reference>
<dbReference type="KEGG" id="ssau:H8M03_08590"/>
<evidence type="ECO:0000259" key="1">
    <source>
        <dbReference type="Pfam" id="PF13609"/>
    </source>
</evidence>
<gene>
    <name evidence="2" type="ORF">H8M03_08590</name>
</gene>
<dbReference type="GO" id="GO:0016020">
    <property type="term" value="C:membrane"/>
    <property type="evidence" value="ECO:0007669"/>
    <property type="project" value="InterPro"/>
</dbReference>
<keyword evidence="3" id="KW-1185">Reference proteome</keyword>
<dbReference type="EMBL" id="CP060697">
    <property type="protein sequence ID" value="QNM82087.1"/>
    <property type="molecule type" value="Genomic_DNA"/>
</dbReference>